<name>W6Q054_PENRF</name>
<feature type="region of interest" description="Disordered" evidence="1">
    <location>
        <begin position="36"/>
        <end position="86"/>
    </location>
</feature>
<proteinExistence type="predicted"/>
<sequence>MIQSLHQIRSGPPGYDSPIAPSGFWRLGPENGVGRCDNLQLMPDLPTQKSETRDSSAKNNNKYLIPRSKLYSSDPDGGAVKRSIDY</sequence>
<dbReference type="Proteomes" id="UP000030686">
    <property type="component" value="Unassembled WGS sequence"/>
</dbReference>
<dbReference type="EMBL" id="HG792015">
    <property type="protein sequence ID" value="CDM29316.1"/>
    <property type="molecule type" value="Genomic_DNA"/>
</dbReference>
<feature type="region of interest" description="Disordered" evidence="1">
    <location>
        <begin position="1"/>
        <end position="23"/>
    </location>
</feature>
<evidence type="ECO:0000256" key="1">
    <source>
        <dbReference type="SAM" id="MobiDB-lite"/>
    </source>
</evidence>
<dbReference type="AlphaFoldDB" id="W6Q054"/>
<organism evidence="2 3">
    <name type="scientific">Penicillium roqueforti (strain FM164)</name>
    <dbReference type="NCBI Taxonomy" id="1365484"/>
    <lineage>
        <taxon>Eukaryota</taxon>
        <taxon>Fungi</taxon>
        <taxon>Dikarya</taxon>
        <taxon>Ascomycota</taxon>
        <taxon>Pezizomycotina</taxon>
        <taxon>Eurotiomycetes</taxon>
        <taxon>Eurotiomycetidae</taxon>
        <taxon>Eurotiales</taxon>
        <taxon>Aspergillaceae</taxon>
        <taxon>Penicillium</taxon>
    </lineage>
</organism>
<gene>
    <name evidence="2" type="ORF">PROQFM164_S01g003128</name>
</gene>
<evidence type="ECO:0000313" key="2">
    <source>
        <dbReference type="EMBL" id="CDM29316.1"/>
    </source>
</evidence>
<reference evidence="2" key="1">
    <citation type="journal article" date="2014" name="Nat. Commun.">
        <title>Multiple recent horizontal transfers of a large genomic region in cheese making fungi.</title>
        <authorList>
            <person name="Cheeseman K."/>
            <person name="Ropars J."/>
            <person name="Renault P."/>
            <person name="Dupont J."/>
            <person name="Gouzy J."/>
            <person name="Branca A."/>
            <person name="Abraham A.L."/>
            <person name="Ceppi M."/>
            <person name="Conseiller E."/>
            <person name="Debuchy R."/>
            <person name="Malagnac F."/>
            <person name="Goarin A."/>
            <person name="Silar P."/>
            <person name="Lacoste S."/>
            <person name="Sallet E."/>
            <person name="Bensimon A."/>
            <person name="Giraud T."/>
            <person name="Brygoo Y."/>
        </authorList>
    </citation>
    <scope>NUCLEOTIDE SEQUENCE [LARGE SCALE GENOMIC DNA]</scope>
    <source>
        <strain evidence="2">FM164</strain>
    </source>
</reference>
<keyword evidence="3" id="KW-1185">Reference proteome</keyword>
<evidence type="ECO:0000313" key="3">
    <source>
        <dbReference type="Proteomes" id="UP000030686"/>
    </source>
</evidence>
<protein>
    <submittedName>
        <fullName evidence="2">Genomic scaffold, ProqFM164S01</fullName>
    </submittedName>
</protein>
<accession>W6Q054</accession>